<name>A0A1R2B2D7_9CILI</name>
<evidence type="ECO:0000256" key="1">
    <source>
        <dbReference type="ARBA" id="ARBA00022786"/>
    </source>
</evidence>
<dbReference type="SUPFAM" id="SSF56204">
    <property type="entry name" value="Hect, E3 ligase catalytic domain"/>
    <property type="match status" value="1"/>
</dbReference>
<proteinExistence type="predicted"/>
<gene>
    <name evidence="4" type="ORF">SteCoe_30969</name>
</gene>
<dbReference type="OrthoDB" id="354511at2759"/>
<evidence type="ECO:0000259" key="3">
    <source>
        <dbReference type="PROSITE" id="PS50237"/>
    </source>
</evidence>
<dbReference type="PANTHER" id="PTHR46654:SF1">
    <property type="entry name" value="E3 UBIQUITIN-PROTEIN LIGASE HECTD3"/>
    <property type="match status" value="1"/>
</dbReference>
<dbReference type="InterPro" id="IPR013320">
    <property type="entry name" value="ConA-like_dom_sf"/>
</dbReference>
<dbReference type="Pfam" id="PF00622">
    <property type="entry name" value="SPRY"/>
    <property type="match status" value="1"/>
</dbReference>
<protein>
    <recommendedName>
        <fullName evidence="3">HECT domain-containing protein</fullName>
    </recommendedName>
</protein>
<keyword evidence="1 2" id="KW-0833">Ubl conjugation pathway</keyword>
<dbReference type="PANTHER" id="PTHR46654">
    <property type="entry name" value="E3 UBIQUITIN-PROTEIN LIGASE HECTD3"/>
    <property type="match status" value="1"/>
</dbReference>
<dbReference type="Gene3D" id="3.30.2410.10">
    <property type="entry name" value="Hect, E3 ligase catalytic domain"/>
    <property type="match status" value="1"/>
</dbReference>
<comment type="caution">
    <text evidence="4">The sequence shown here is derived from an EMBL/GenBank/DDBJ whole genome shotgun (WGS) entry which is preliminary data.</text>
</comment>
<dbReference type="SUPFAM" id="SSF49899">
    <property type="entry name" value="Concanavalin A-like lectins/glucanases"/>
    <property type="match status" value="2"/>
</dbReference>
<keyword evidence="5" id="KW-1185">Reference proteome</keyword>
<dbReference type="GO" id="GO:0004842">
    <property type="term" value="F:ubiquitin-protein transferase activity"/>
    <property type="evidence" value="ECO:0007669"/>
    <property type="project" value="InterPro"/>
</dbReference>
<dbReference type="Gene3D" id="3.90.1750.10">
    <property type="entry name" value="Hect, E3 ligase catalytic domains"/>
    <property type="match status" value="1"/>
</dbReference>
<dbReference type="Proteomes" id="UP000187209">
    <property type="component" value="Unassembled WGS sequence"/>
</dbReference>
<organism evidence="4 5">
    <name type="scientific">Stentor coeruleus</name>
    <dbReference type="NCBI Taxonomy" id="5963"/>
    <lineage>
        <taxon>Eukaryota</taxon>
        <taxon>Sar</taxon>
        <taxon>Alveolata</taxon>
        <taxon>Ciliophora</taxon>
        <taxon>Postciliodesmatophora</taxon>
        <taxon>Heterotrichea</taxon>
        <taxon>Heterotrichida</taxon>
        <taxon>Stentoridae</taxon>
        <taxon>Stentor</taxon>
    </lineage>
</organism>
<sequence length="1024" mass="115987">MIMCQVLKLTNVKIEDPWFLDLSDLLSDMHGLTYKNNSLELFLFESYKSSGGAKLEKDFESVHPYPINTATSLISIQGAHSLNIEFTKESKAEERHTVYFSTDSEGKHDIESESGFSTLTAKWEHKGPDITVDQDDKRSTRTNSNGWGSVISDLKFSKGINSISFLIENTGDSGYLYIGLMEADENNTYELGTCLNSDYAKRVWTWRKSGEFHVKGSNVSGIGYETNDTITFVVNSLAKTIICYLNSVEIYTFSNIADTLVPVACFGGSNQFVVIKKVEVIGAATLEGKKLSVVGDSIYLWFPVNTSAKMSYKWDYSNDDNGTLSFDKLTVSKLGESPTLFPTNTQVQWGRHYFQSKINKTGKVAIGLATATSVTEKSLDDPKSLLYFSEGTDNEVYTSGDIIGCLADTEHNIVVFYKNSVEVFKLEGKLEQVAYQFVSIIYTAEQSVTIIPGHPKELDLLTIVSDQTSAEWGYKIKVSPEFKGRSQNAVQTFLSSSSEEFCVGWSQYRDKFVGSFKNISAEELVAYVDVLVAAKGKDPLTIGIEEIEPTESELIYYPELEKMHKDDIKKLFKILQGFNKRIENSLYLFDLSISENITDMQKVLFGCRSFIFFKLKNEVFKKVLEKTKCESRTEINIDRPKAARHRLKKEIDTEAQFSIYGQIYRAMSAVENKDLRNAERIYKINYRGEASIDAGGPYNESMSNICDELQSTFIRLLVPVQNNVHNMGENREAWTINPSATSDIDYELYLFLGKLMGAAIRTQNNLNLCFPPLVWKKILHEHVGIQDLRGMDVCVVQILEILKNPSAHELSRDNFEMAYDERFVTKDSSGKEVELLPEGKDKVVTYDNCGEYADLVAKKRLDENSKAYEKIRQGISAVVPVDYLNLFSWKQLETLICGTVDVDVDILKENTDYEGCGLSDQHIQYFWEILKEFSQKERSLYLKFVWGRSRLPSGKDWRHMKITRYNPNGPVNNFMPVSHTCFFTLDLPAYTTKEAMRQKLLYAITHCTAIDLDGSAGAGWDEND</sequence>
<accession>A0A1R2B2D7</accession>
<dbReference type="Pfam" id="PF00632">
    <property type="entry name" value="HECT"/>
    <property type="match status" value="1"/>
</dbReference>
<dbReference type="EMBL" id="MPUH01001038">
    <property type="protein sequence ID" value="OMJ70944.1"/>
    <property type="molecule type" value="Genomic_DNA"/>
</dbReference>
<dbReference type="InterPro" id="IPR000569">
    <property type="entry name" value="HECT_dom"/>
</dbReference>
<dbReference type="InterPro" id="IPR043136">
    <property type="entry name" value="B30.2/SPRY_sf"/>
</dbReference>
<evidence type="ECO:0000256" key="2">
    <source>
        <dbReference type="PROSITE-ProRule" id="PRU00104"/>
    </source>
</evidence>
<dbReference type="InterPro" id="IPR042469">
    <property type="entry name" value="HECTD3"/>
</dbReference>
<dbReference type="Gene3D" id="3.30.2160.10">
    <property type="entry name" value="Hect, E3 ligase catalytic domain"/>
    <property type="match status" value="1"/>
</dbReference>
<reference evidence="4 5" key="1">
    <citation type="submission" date="2016-11" db="EMBL/GenBank/DDBJ databases">
        <title>The macronuclear genome of Stentor coeruleus: a giant cell with tiny introns.</title>
        <authorList>
            <person name="Slabodnick M."/>
            <person name="Ruby J.G."/>
            <person name="Reiff S.B."/>
            <person name="Swart E.C."/>
            <person name="Gosai S."/>
            <person name="Prabakaran S."/>
            <person name="Witkowska E."/>
            <person name="Larue G.E."/>
            <person name="Fisher S."/>
            <person name="Freeman R.M."/>
            <person name="Gunawardena J."/>
            <person name="Chu W."/>
            <person name="Stover N.A."/>
            <person name="Gregory B.D."/>
            <person name="Nowacki M."/>
            <person name="Derisi J."/>
            <person name="Roy S.W."/>
            <person name="Marshall W.F."/>
            <person name="Sood P."/>
        </authorList>
    </citation>
    <scope>NUCLEOTIDE SEQUENCE [LARGE SCALE GENOMIC DNA]</scope>
    <source>
        <strain evidence="4">WM001</strain>
    </source>
</reference>
<feature type="active site" description="Glycyl thioester intermediate" evidence="2">
    <location>
        <position position="981"/>
    </location>
</feature>
<evidence type="ECO:0000313" key="5">
    <source>
        <dbReference type="Proteomes" id="UP000187209"/>
    </source>
</evidence>
<evidence type="ECO:0000313" key="4">
    <source>
        <dbReference type="EMBL" id="OMJ70944.1"/>
    </source>
</evidence>
<dbReference type="InterPro" id="IPR003877">
    <property type="entry name" value="SPRY_dom"/>
</dbReference>
<dbReference type="Gene3D" id="2.60.120.920">
    <property type="match status" value="2"/>
</dbReference>
<dbReference type="InterPro" id="IPR035983">
    <property type="entry name" value="Hect_E3_ubiquitin_ligase"/>
</dbReference>
<dbReference type="SMART" id="SM00119">
    <property type="entry name" value="HECTc"/>
    <property type="match status" value="1"/>
</dbReference>
<dbReference type="AlphaFoldDB" id="A0A1R2B2D7"/>
<feature type="domain" description="HECT" evidence="3">
    <location>
        <begin position="671"/>
        <end position="1013"/>
    </location>
</feature>
<dbReference type="PROSITE" id="PS50237">
    <property type="entry name" value="HECT"/>
    <property type="match status" value="1"/>
</dbReference>